<keyword evidence="4" id="KW-1185">Reference proteome</keyword>
<comment type="caution">
    <text evidence="3">The sequence shown here is derived from an EMBL/GenBank/DDBJ whole genome shotgun (WGS) entry which is preliminary data.</text>
</comment>
<keyword evidence="2" id="KW-0472">Membrane</keyword>
<evidence type="ECO:0000256" key="1">
    <source>
        <dbReference type="ARBA" id="ARBA00010199"/>
    </source>
</evidence>
<keyword evidence="2" id="KW-0812">Transmembrane</keyword>
<proteinExistence type="inferred from homology"/>
<dbReference type="Pfam" id="PF01554">
    <property type="entry name" value="MatE"/>
    <property type="match status" value="1"/>
</dbReference>
<comment type="similarity">
    <text evidence="1">Belongs to the multi antimicrobial extrusion (MATE) (TC 2.A.66.1) family.</text>
</comment>
<dbReference type="PANTHER" id="PTHR11206">
    <property type="entry name" value="MULTIDRUG RESISTANCE PROTEIN"/>
    <property type="match status" value="1"/>
</dbReference>
<evidence type="ECO:0000313" key="3">
    <source>
        <dbReference type="EMBL" id="KAK6139200.1"/>
    </source>
</evidence>
<evidence type="ECO:0000313" key="4">
    <source>
        <dbReference type="Proteomes" id="UP001318860"/>
    </source>
</evidence>
<feature type="transmembrane region" description="Helical" evidence="2">
    <location>
        <begin position="31"/>
        <end position="52"/>
    </location>
</feature>
<dbReference type="Proteomes" id="UP001318860">
    <property type="component" value="Unassembled WGS sequence"/>
</dbReference>
<reference evidence="3 4" key="1">
    <citation type="journal article" date="2021" name="Comput. Struct. Biotechnol. J.">
        <title>De novo genome assembly of the potent medicinal plant Rehmannia glutinosa using nanopore technology.</title>
        <authorList>
            <person name="Ma L."/>
            <person name="Dong C."/>
            <person name="Song C."/>
            <person name="Wang X."/>
            <person name="Zheng X."/>
            <person name="Niu Y."/>
            <person name="Chen S."/>
            <person name="Feng W."/>
        </authorList>
    </citation>
    <scope>NUCLEOTIDE SEQUENCE [LARGE SCALE GENOMIC DNA]</scope>
    <source>
        <strain evidence="3">DH-2019</strain>
    </source>
</reference>
<protein>
    <submittedName>
        <fullName evidence="3">Uncharacterized protein</fullName>
    </submittedName>
</protein>
<organism evidence="3 4">
    <name type="scientific">Rehmannia glutinosa</name>
    <name type="common">Chinese foxglove</name>
    <dbReference type="NCBI Taxonomy" id="99300"/>
    <lineage>
        <taxon>Eukaryota</taxon>
        <taxon>Viridiplantae</taxon>
        <taxon>Streptophyta</taxon>
        <taxon>Embryophyta</taxon>
        <taxon>Tracheophyta</taxon>
        <taxon>Spermatophyta</taxon>
        <taxon>Magnoliopsida</taxon>
        <taxon>eudicotyledons</taxon>
        <taxon>Gunneridae</taxon>
        <taxon>Pentapetalae</taxon>
        <taxon>asterids</taxon>
        <taxon>lamiids</taxon>
        <taxon>Lamiales</taxon>
        <taxon>Orobanchaceae</taxon>
        <taxon>Rehmannieae</taxon>
        <taxon>Rehmannia</taxon>
    </lineage>
</organism>
<sequence length="155" mass="16847">MMVSIGLNAAISVRVSNELGAAHPRSAKFSVLVVVIWSFLIALIISIILLIFQKQYPSLFSESYEVQQVVYELTPLLAFCIVLNNVQPALSGVAIGAGWQALVAYVNIACYYLLGVPLGLILGHTLKMGVQASIAGKRIKKWGGESNDKEKELEK</sequence>
<keyword evidence="2" id="KW-1133">Transmembrane helix</keyword>
<dbReference type="EMBL" id="JABTTQ020000475">
    <property type="protein sequence ID" value="KAK6139200.1"/>
    <property type="molecule type" value="Genomic_DNA"/>
</dbReference>
<name>A0ABR0VY39_REHGL</name>
<accession>A0ABR0VY39</accession>
<dbReference type="InterPro" id="IPR002528">
    <property type="entry name" value="MATE_fam"/>
</dbReference>
<evidence type="ECO:0000256" key="2">
    <source>
        <dbReference type="SAM" id="Phobius"/>
    </source>
</evidence>
<gene>
    <name evidence="3" type="ORF">DH2020_027057</name>
</gene>
<feature type="transmembrane region" description="Helical" evidence="2">
    <location>
        <begin position="102"/>
        <end position="122"/>
    </location>
</feature>